<dbReference type="RefSeq" id="WP_202958021.1">
    <property type="nucleotide sequence ID" value="NZ_JAPCID010000025.1"/>
</dbReference>
<comment type="caution">
    <text evidence="3">The sequence shown here is derived from an EMBL/GenBank/DDBJ whole genome shotgun (WGS) entry which is preliminary data.</text>
</comment>
<gene>
    <name evidence="3" type="ORF">OJ962_18115</name>
</gene>
<organism evidence="3 4">
    <name type="scientific">Solirubrobacter deserti</name>
    <dbReference type="NCBI Taxonomy" id="2282478"/>
    <lineage>
        <taxon>Bacteria</taxon>
        <taxon>Bacillati</taxon>
        <taxon>Actinomycetota</taxon>
        <taxon>Thermoleophilia</taxon>
        <taxon>Solirubrobacterales</taxon>
        <taxon>Solirubrobacteraceae</taxon>
        <taxon>Solirubrobacter</taxon>
    </lineage>
</organism>
<protein>
    <recommendedName>
        <fullName evidence="5">DUF4440 domain-containing protein</fullName>
    </recommendedName>
</protein>
<sequence length="173" mass="19251">MDRRLRIPLLVGCLAVGVAATNATQPVELPKPAPAANATPGPPPADRQAARVATAYALTATNWTSRTRLTAWRRELALAAPDYRRQLRRTRPTRSWLRALRIERASSRSTVVAVEQVAAVRGSRARVLVTLRERTATSRGTLVGETRNQVLLQRSHGEWQVTRWTVFATEEPR</sequence>
<evidence type="ECO:0000256" key="2">
    <source>
        <dbReference type="SAM" id="SignalP"/>
    </source>
</evidence>
<evidence type="ECO:0000256" key="1">
    <source>
        <dbReference type="SAM" id="MobiDB-lite"/>
    </source>
</evidence>
<dbReference type="EMBL" id="JAPCID010000025">
    <property type="protein sequence ID" value="MDA0139424.1"/>
    <property type="molecule type" value="Genomic_DNA"/>
</dbReference>
<proteinExistence type="predicted"/>
<keyword evidence="4" id="KW-1185">Reference proteome</keyword>
<accession>A0ABT4RLI4</accession>
<evidence type="ECO:0000313" key="4">
    <source>
        <dbReference type="Proteomes" id="UP001147700"/>
    </source>
</evidence>
<feature type="signal peptide" evidence="2">
    <location>
        <begin position="1"/>
        <end position="23"/>
    </location>
</feature>
<evidence type="ECO:0008006" key="5">
    <source>
        <dbReference type="Google" id="ProtNLM"/>
    </source>
</evidence>
<feature type="region of interest" description="Disordered" evidence="1">
    <location>
        <begin position="28"/>
        <end position="47"/>
    </location>
</feature>
<dbReference type="Proteomes" id="UP001147700">
    <property type="component" value="Unassembled WGS sequence"/>
</dbReference>
<feature type="chain" id="PRO_5045447378" description="DUF4440 domain-containing protein" evidence="2">
    <location>
        <begin position="24"/>
        <end position="173"/>
    </location>
</feature>
<evidence type="ECO:0000313" key="3">
    <source>
        <dbReference type="EMBL" id="MDA0139424.1"/>
    </source>
</evidence>
<keyword evidence="2" id="KW-0732">Signal</keyword>
<name>A0ABT4RLI4_9ACTN</name>
<reference evidence="3" key="1">
    <citation type="submission" date="2022-10" db="EMBL/GenBank/DDBJ databases">
        <title>The WGS of Solirubrobacter sp. CPCC 204708.</title>
        <authorList>
            <person name="Jiang Z."/>
        </authorList>
    </citation>
    <scope>NUCLEOTIDE SEQUENCE</scope>
    <source>
        <strain evidence="3">CPCC 204708</strain>
    </source>
</reference>